<feature type="transmembrane region" description="Helical" evidence="1">
    <location>
        <begin position="27"/>
        <end position="47"/>
    </location>
</feature>
<dbReference type="EMBL" id="CAJMWW010000618">
    <property type="protein sequence ID" value="CAE6475250.1"/>
    <property type="molecule type" value="Genomic_DNA"/>
</dbReference>
<proteinExistence type="predicted"/>
<keyword evidence="1" id="KW-0812">Transmembrane</keyword>
<reference evidence="2" key="1">
    <citation type="submission" date="2021-01" db="EMBL/GenBank/DDBJ databases">
        <authorList>
            <person name="Kaushik A."/>
        </authorList>
    </citation>
    <scope>NUCLEOTIDE SEQUENCE</scope>
    <source>
        <strain evidence="2">AG3-T5</strain>
    </source>
</reference>
<protein>
    <submittedName>
        <fullName evidence="2">Uncharacterized protein</fullName>
    </submittedName>
</protein>
<organism evidence="2 3">
    <name type="scientific">Rhizoctonia solani</name>
    <dbReference type="NCBI Taxonomy" id="456999"/>
    <lineage>
        <taxon>Eukaryota</taxon>
        <taxon>Fungi</taxon>
        <taxon>Dikarya</taxon>
        <taxon>Basidiomycota</taxon>
        <taxon>Agaricomycotina</taxon>
        <taxon>Agaricomycetes</taxon>
        <taxon>Cantharellales</taxon>
        <taxon>Ceratobasidiaceae</taxon>
        <taxon>Rhizoctonia</taxon>
    </lineage>
</organism>
<accession>A0A8H3C5D3</accession>
<evidence type="ECO:0000313" key="3">
    <source>
        <dbReference type="Proteomes" id="UP000663841"/>
    </source>
</evidence>
<evidence type="ECO:0000256" key="1">
    <source>
        <dbReference type="SAM" id="Phobius"/>
    </source>
</evidence>
<dbReference type="AlphaFoldDB" id="A0A8H3C5D3"/>
<name>A0A8H3C5D3_9AGAM</name>
<keyword evidence="1" id="KW-1133">Transmembrane helix</keyword>
<evidence type="ECO:0000313" key="2">
    <source>
        <dbReference type="EMBL" id="CAE6475250.1"/>
    </source>
</evidence>
<sequence>MRSNVVAVALVSSIASTHDTFLGRKLGLELACIGVVYVWLSLFPMCVDGRNTESPVLAQTQIRLGEYIDLQPTRKECQVQYLGMQTCSAAGIKYQSSSPRYMYLGFRTNDSPGPRLTETYHERSSAVNLTFPILQPHLGSASDFMTKGYELAVAVAGFMRYRNP</sequence>
<gene>
    <name evidence="2" type="ORF">RDB_LOCUS188120</name>
</gene>
<keyword evidence="1" id="KW-0472">Membrane</keyword>
<comment type="caution">
    <text evidence="2">The sequence shown here is derived from an EMBL/GenBank/DDBJ whole genome shotgun (WGS) entry which is preliminary data.</text>
</comment>
<dbReference type="Proteomes" id="UP000663841">
    <property type="component" value="Unassembled WGS sequence"/>
</dbReference>